<dbReference type="Proteomes" id="UP000076630">
    <property type="component" value="Unassembled WGS sequence"/>
</dbReference>
<name>A0A163ZLT0_9FLAO</name>
<sequence length="74" mass="8764">MNKRMMFEHNIHVLKNVSFDSVLFCKELNKAMHTLLPYDVEQLINWVNEFLIDKPELKADLSLLNEEILELAYA</sequence>
<dbReference type="AlphaFoldDB" id="A0A163ZLT0"/>
<organism evidence="1 3">
    <name type="scientific">Myroides marinus</name>
    <dbReference type="NCBI Taxonomy" id="703342"/>
    <lineage>
        <taxon>Bacteria</taxon>
        <taxon>Pseudomonadati</taxon>
        <taxon>Bacteroidota</taxon>
        <taxon>Flavobacteriia</taxon>
        <taxon>Flavobacteriales</taxon>
        <taxon>Flavobacteriaceae</taxon>
        <taxon>Myroides</taxon>
    </lineage>
</organism>
<dbReference type="RefSeq" id="WP_038984634.1">
    <property type="nucleotide sequence ID" value="NZ_FNYS01000015.1"/>
</dbReference>
<accession>A0A163ZLT0</accession>
<proteinExistence type="predicted"/>
<evidence type="ECO:0000313" key="3">
    <source>
        <dbReference type="Proteomes" id="UP000076630"/>
    </source>
</evidence>
<dbReference type="GeneID" id="82257906"/>
<gene>
    <name evidence="1" type="ORF">AV926_07580</name>
    <name evidence="2" type="ORF">SAMN04488018_11513</name>
</gene>
<reference evidence="1 3" key="1">
    <citation type="submission" date="2016-01" db="EMBL/GenBank/DDBJ databases">
        <title>Whole genome sequencing of Myroides marinus L41.</title>
        <authorList>
            <person name="Hong K.W."/>
        </authorList>
    </citation>
    <scope>NUCLEOTIDE SEQUENCE [LARGE SCALE GENOMIC DNA]</scope>
    <source>
        <strain evidence="1 3">L41</strain>
    </source>
</reference>
<protein>
    <submittedName>
        <fullName evidence="1">Uncharacterized protein</fullName>
    </submittedName>
</protein>
<reference evidence="2 4" key="2">
    <citation type="submission" date="2016-10" db="EMBL/GenBank/DDBJ databases">
        <authorList>
            <person name="de Groot N.N."/>
        </authorList>
    </citation>
    <scope>NUCLEOTIDE SEQUENCE [LARGE SCALE GENOMIC DNA]</scope>
    <source>
        <strain evidence="2 4">DSM 23048</strain>
    </source>
</reference>
<evidence type="ECO:0000313" key="2">
    <source>
        <dbReference type="EMBL" id="SEJ16949.1"/>
    </source>
</evidence>
<evidence type="ECO:0000313" key="4">
    <source>
        <dbReference type="Proteomes" id="UP000183077"/>
    </source>
</evidence>
<dbReference type="EMBL" id="FNYS01000015">
    <property type="protein sequence ID" value="SEJ16949.1"/>
    <property type="molecule type" value="Genomic_DNA"/>
</dbReference>
<dbReference type="OrthoDB" id="840060at2"/>
<dbReference type="Proteomes" id="UP000183077">
    <property type="component" value="Unassembled WGS sequence"/>
</dbReference>
<evidence type="ECO:0000313" key="1">
    <source>
        <dbReference type="EMBL" id="KZE82047.1"/>
    </source>
</evidence>
<keyword evidence="3" id="KW-1185">Reference proteome</keyword>
<dbReference type="EMBL" id="LQNU01000049">
    <property type="protein sequence ID" value="KZE82047.1"/>
    <property type="molecule type" value="Genomic_DNA"/>
</dbReference>